<dbReference type="Proteomes" id="UP000835206">
    <property type="component" value="Chromosome 4"/>
</dbReference>
<feature type="compositionally biased region" description="Basic and acidic residues" evidence="3">
    <location>
        <begin position="314"/>
        <end position="336"/>
    </location>
</feature>
<feature type="compositionally biased region" description="Polar residues" evidence="3">
    <location>
        <begin position="434"/>
        <end position="450"/>
    </location>
</feature>
<dbReference type="GO" id="GO:0005737">
    <property type="term" value="C:cytoplasm"/>
    <property type="evidence" value="ECO:0007669"/>
    <property type="project" value="TreeGrafter"/>
</dbReference>
<feature type="compositionally biased region" description="Polar residues" evidence="3">
    <location>
        <begin position="523"/>
        <end position="532"/>
    </location>
</feature>
<dbReference type="SUPFAM" id="SSF50978">
    <property type="entry name" value="WD40 repeat-like"/>
    <property type="match status" value="1"/>
</dbReference>
<sequence>MKKTRSNIFRDIYYQPYDDCTRMKLYSSSKASLQMMQRMALLKRLKIHNGCVNSVCWNATGELILSGSDDHHLVLTNAYNYEVLTDYTTSHRANIFSAKFLPNSGDHRIVSCSGDGIILYTDLMRRTKTFHNQFNCHVGTTYEIATIPSEPHNFLSCGEDGTVRWFDLRIKDKCNTSRCMEDVLVSCERAITALSVNLASPHQLAIGCSDSTVRILDRRTLGTPATGWTDTSGAIKALCTFTVPEFEGNSYRMTSLNYSPDGQEVLVSYSSNYLYLFNVKDQSSIQLKKDVAIRKGEGKKQRLRSPLPVRKLRLRGDWSDTGPDARPECEGGRRSGTEIAQARPVLQTSLMQRMTDVLSRMLNDPATRAALCGGGEDSLEGVIDHQDNTQNSNESVTESNEERRDNETERVERAPTQVNQEIAVSEQQPDRLESPSTSGTQSKPGTSYSVETKEEMPSNETMPLKQTIDESSSSVESKSHVPMEIPMESVSSQVETQQCFVQPCSSRTMDKSSDLPEDDQSSNDDSPCSSMENKQEGHMMENLQDRLTKMRVGFLEKHGSEPAVSLTYTDKSSSSATISLGVANEMTRDGYHAGPSGSSGTFSGRNHDKHIRYSDIQEKTDESAFSDSEDEDIQAGGRLGSLAETEMEEAMGDAPTRRRSTNFDKTCVTELRVKQKYMGHRNARTMIKEANFWGNDFVMSGSDCGHVFIWEKDTARLCMLLEADQHVVNCLQPHPYLPLLATAGIDYDVKLWAPINEESSFDEKFAEDLKKRNAVMLEETKDTMTVPAVFMIRMLACLNQIRRANELSHGMDRARSEQEEERRRGRRITRWLSCFWRYCRL</sequence>
<evidence type="ECO:0000256" key="1">
    <source>
        <dbReference type="ARBA" id="ARBA00022574"/>
    </source>
</evidence>
<feature type="region of interest" description="Disordered" evidence="3">
    <location>
        <begin position="314"/>
        <end position="340"/>
    </location>
</feature>
<dbReference type="GeneID" id="100647962"/>
<organism evidence="4 5">
    <name type="scientific">Bombus terrestris</name>
    <name type="common">Buff-tailed bumblebee</name>
    <name type="synonym">Apis terrestris</name>
    <dbReference type="NCBI Taxonomy" id="30195"/>
    <lineage>
        <taxon>Eukaryota</taxon>
        <taxon>Metazoa</taxon>
        <taxon>Ecdysozoa</taxon>
        <taxon>Arthropoda</taxon>
        <taxon>Hexapoda</taxon>
        <taxon>Insecta</taxon>
        <taxon>Pterygota</taxon>
        <taxon>Neoptera</taxon>
        <taxon>Endopterygota</taxon>
        <taxon>Hymenoptera</taxon>
        <taxon>Apocrita</taxon>
        <taxon>Aculeata</taxon>
        <taxon>Apoidea</taxon>
        <taxon>Anthophila</taxon>
        <taxon>Apidae</taxon>
        <taxon>Bombus</taxon>
        <taxon>Bombus</taxon>
    </lineage>
</organism>
<dbReference type="InterPro" id="IPR001680">
    <property type="entry name" value="WD40_rpt"/>
</dbReference>
<evidence type="ECO:0000256" key="3">
    <source>
        <dbReference type="SAM" id="MobiDB-lite"/>
    </source>
</evidence>
<dbReference type="SMART" id="SM00320">
    <property type="entry name" value="WD40"/>
    <property type="match status" value="7"/>
</dbReference>
<dbReference type="GO" id="GO:0045944">
    <property type="term" value="P:positive regulation of transcription by RNA polymerase II"/>
    <property type="evidence" value="ECO:0007669"/>
    <property type="project" value="TreeGrafter"/>
</dbReference>
<keyword evidence="4" id="KW-1185">Reference proteome</keyword>
<feature type="region of interest" description="Disordered" evidence="3">
    <location>
        <begin position="505"/>
        <end position="538"/>
    </location>
</feature>
<dbReference type="Pfam" id="PF00400">
    <property type="entry name" value="WD40"/>
    <property type="match status" value="2"/>
</dbReference>
<dbReference type="Gene3D" id="2.130.10.10">
    <property type="entry name" value="YVTN repeat-like/Quinoprotein amine dehydrogenase"/>
    <property type="match status" value="2"/>
</dbReference>
<dbReference type="PANTHER" id="PTHR15574:SF39">
    <property type="entry name" value="DDB1- AND CUL4-ASSOCIATED FACTOR 6"/>
    <property type="match status" value="1"/>
</dbReference>
<dbReference type="PANTHER" id="PTHR15574">
    <property type="entry name" value="WD REPEAT DOMAIN-CONTAINING FAMILY"/>
    <property type="match status" value="1"/>
</dbReference>
<evidence type="ECO:0000313" key="4">
    <source>
        <dbReference type="Proteomes" id="UP000835206"/>
    </source>
</evidence>
<dbReference type="RefSeq" id="XP_048260847.1">
    <property type="nucleotide sequence ID" value="XM_048404890.1"/>
</dbReference>
<keyword evidence="2" id="KW-0677">Repeat</keyword>
<dbReference type="AlphaFoldDB" id="A0A9C6SHL5"/>
<evidence type="ECO:0000313" key="5">
    <source>
        <dbReference type="RefSeq" id="XP_048260847.1"/>
    </source>
</evidence>
<proteinExistence type="predicted"/>
<dbReference type="InterPro" id="IPR015943">
    <property type="entry name" value="WD40/YVTN_repeat-like_dom_sf"/>
</dbReference>
<dbReference type="InterPro" id="IPR036322">
    <property type="entry name" value="WD40_repeat_dom_sf"/>
</dbReference>
<dbReference type="GO" id="GO:0080008">
    <property type="term" value="C:Cul4-RING E3 ubiquitin ligase complex"/>
    <property type="evidence" value="ECO:0007669"/>
    <property type="project" value="TreeGrafter"/>
</dbReference>
<feature type="compositionally biased region" description="Polar residues" evidence="3">
    <location>
        <begin position="416"/>
        <end position="427"/>
    </location>
</feature>
<accession>A0A9C6SHL5</accession>
<evidence type="ECO:0000256" key="2">
    <source>
        <dbReference type="ARBA" id="ARBA00022737"/>
    </source>
</evidence>
<gene>
    <name evidence="5" type="primary">LOC100647962</name>
</gene>
<feature type="region of interest" description="Disordered" evidence="3">
    <location>
        <begin position="372"/>
        <end position="482"/>
    </location>
</feature>
<keyword evidence="1" id="KW-0853">WD repeat</keyword>
<dbReference type="InterPro" id="IPR045151">
    <property type="entry name" value="DCAF8"/>
</dbReference>
<name>A0A9C6SHL5_BOMTE</name>
<feature type="compositionally biased region" description="Basic and acidic residues" evidence="3">
    <location>
        <begin position="400"/>
        <end position="413"/>
    </location>
</feature>
<protein>
    <submittedName>
        <fullName evidence="5">DDB1- and CUL4-associated factor 6 isoform X3</fullName>
    </submittedName>
</protein>
<feature type="compositionally biased region" description="Low complexity" evidence="3">
    <location>
        <begin position="388"/>
        <end position="398"/>
    </location>
</feature>
<reference evidence="5" key="1">
    <citation type="submission" date="2025-08" db="UniProtKB">
        <authorList>
            <consortium name="RefSeq"/>
        </authorList>
    </citation>
    <scope>IDENTIFICATION</scope>
</reference>